<dbReference type="EMBL" id="JARVWT010000015">
    <property type="protein sequence ID" value="MDH2334148.1"/>
    <property type="molecule type" value="Genomic_DNA"/>
</dbReference>
<dbReference type="RefSeq" id="WP_279836025.1">
    <property type="nucleotide sequence ID" value="NZ_JARVWT010000015.1"/>
</dbReference>
<protein>
    <submittedName>
        <fullName evidence="2">Uncharacterized protein</fullName>
    </submittedName>
</protein>
<keyword evidence="1" id="KW-0472">Membrane</keyword>
<comment type="caution">
    <text evidence="2">The sequence shown here is derived from an EMBL/GenBank/DDBJ whole genome shotgun (WGS) entry which is preliminary data.</text>
</comment>
<evidence type="ECO:0000313" key="3">
    <source>
        <dbReference type="Proteomes" id="UP001229409"/>
    </source>
</evidence>
<evidence type="ECO:0000256" key="1">
    <source>
        <dbReference type="SAM" id="Phobius"/>
    </source>
</evidence>
<keyword evidence="1" id="KW-1133">Transmembrane helix</keyword>
<reference evidence="2" key="1">
    <citation type="submission" date="2023-04" db="EMBL/GenBank/DDBJ databases">
        <title>Uncovering the Secrets of Slow-Growing Bacteria in Tropical Savanna Soil through Cultivation and Genomic Analysis.</title>
        <authorList>
            <person name="Goncalves O.S."/>
            <person name="Santana M.F."/>
        </authorList>
    </citation>
    <scope>NUCLEOTIDE SEQUENCE</scope>
    <source>
        <strain evidence="2">ANTI</strain>
    </source>
</reference>
<organism evidence="2 3">
    <name type="scientific">Paenibacillus polymyxa</name>
    <name type="common">Bacillus polymyxa</name>
    <dbReference type="NCBI Taxonomy" id="1406"/>
    <lineage>
        <taxon>Bacteria</taxon>
        <taxon>Bacillati</taxon>
        <taxon>Bacillota</taxon>
        <taxon>Bacilli</taxon>
        <taxon>Bacillales</taxon>
        <taxon>Paenibacillaceae</taxon>
        <taxon>Paenibacillus</taxon>
    </lineage>
</organism>
<feature type="transmembrane region" description="Helical" evidence="1">
    <location>
        <begin position="12"/>
        <end position="34"/>
    </location>
</feature>
<proteinExistence type="predicted"/>
<gene>
    <name evidence="2" type="ORF">QDS18_25080</name>
</gene>
<keyword evidence="1" id="KW-0812">Transmembrane</keyword>
<sequence length="42" mass="4959">MFKSYVNNEQFNLQILIVLSMIIIKKMINTYLLADSHKSNKN</sequence>
<name>A0AAP4A2N5_PAEPO</name>
<evidence type="ECO:0000313" key="2">
    <source>
        <dbReference type="EMBL" id="MDH2334148.1"/>
    </source>
</evidence>
<dbReference type="Proteomes" id="UP001229409">
    <property type="component" value="Unassembled WGS sequence"/>
</dbReference>
<accession>A0AAP4A2N5</accession>
<dbReference type="AlphaFoldDB" id="A0AAP4A2N5"/>